<dbReference type="SUPFAM" id="SSF141571">
    <property type="entry name" value="Pentapeptide repeat-like"/>
    <property type="match status" value="1"/>
</dbReference>
<proteinExistence type="predicted"/>
<accession>A0A9Q0DQ06</accession>
<organism evidence="2 3">
    <name type="scientific">Muraenolepis orangiensis</name>
    <name type="common">Patagonian moray cod</name>
    <dbReference type="NCBI Taxonomy" id="630683"/>
    <lineage>
        <taxon>Eukaryota</taxon>
        <taxon>Metazoa</taxon>
        <taxon>Chordata</taxon>
        <taxon>Craniata</taxon>
        <taxon>Vertebrata</taxon>
        <taxon>Euteleostomi</taxon>
        <taxon>Actinopterygii</taxon>
        <taxon>Neopterygii</taxon>
        <taxon>Teleostei</taxon>
        <taxon>Neoteleostei</taxon>
        <taxon>Acanthomorphata</taxon>
        <taxon>Zeiogadaria</taxon>
        <taxon>Gadariae</taxon>
        <taxon>Gadiformes</taxon>
        <taxon>Muraenolepidoidei</taxon>
        <taxon>Muraenolepididae</taxon>
        <taxon>Muraenolepis</taxon>
    </lineage>
</organism>
<sequence length="139" mass="15131">MVSIRNMVHFFLTGSPGVLSLFAHSSPARRKTLSLQQQTPQQAAPWTGRSPQVSSNLTRALLTSPIPYQSSSDLLRPDQSSSDLLRPHQTSSDLTRAPLTSSDLTRAPLTSSDLTRAPLTSPDLLRPDQSSSDLRPPQT</sequence>
<reference evidence="2" key="1">
    <citation type="submission" date="2022-07" db="EMBL/GenBank/DDBJ databases">
        <title>Chromosome-level genome of Muraenolepis orangiensis.</title>
        <authorList>
            <person name="Kim J."/>
        </authorList>
    </citation>
    <scope>NUCLEOTIDE SEQUENCE</scope>
    <source>
        <strain evidence="2">KU_S4_2022</strain>
        <tissue evidence="2">Muscle</tissue>
    </source>
</reference>
<feature type="compositionally biased region" description="Polar residues" evidence="1">
    <location>
        <begin position="67"/>
        <end position="114"/>
    </location>
</feature>
<name>A0A9Q0DQ06_9TELE</name>
<protein>
    <submittedName>
        <fullName evidence="2">Uncharacterized protein</fullName>
    </submittedName>
</protein>
<dbReference type="AlphaFoldDB" id="A0A9Q0DQ06"/>
<evidence type="ECO:0000313" key="2">
    <source>
        <dbReference type="EMBL" id="KAJ3592394.1"/>
    </source>
</evidence>
<feature type="region of interest" description="Disordered" evidence="1">
    <location>
        <begin position="35"/>
        <end position="54"/>
    </location>
</feature>
<evidence type="ECO:0000256" key="1">
    <source>
        <dbReference type="SAM" id="MobiDB-lite"/>
    </source>
</evidence>
<feature type="compositionally biased region" description="Low complexity" evidence="1">
    <location>
        <begin position="35"/>
        <end position="45"/>
    </location>
</feature>
<comment type="caution">
    <text evidence="2">The sequence shown here is derived from an EMBL/GenBank/DDBJ whole genome shotgun (WGS) entry which is preliminary data.</text>
</comment>
<evidence type="ECO:0000313" key="3">
    <source>
        <dbReference type="Proteomes" id="UP001148018"/>
    </source>
</evidence>
<dbReference type="Proteomes" id="UP001148018">
    <property type="component" value="Unassembled WGS sequence"/>
</dbReference>
<gene>
    <name evidence="2" type="ORF">NHX12_007521</name>
</gene>
<dbReference type="OrthoDB" id="8962799at2759"/>
<dbReference type="EMBL" id="JANIIK010000113">
    <property type="protein sequence ID" value="KAJ3592394.1"/>
    <property type="molecule type" value="Genomic_DNA"/>
</dbReference>
<keyword evidence="3" id="KW-1185">Reference proteome</keyword>
<feature type="region of interest" description="Disordered" evidence="1">
    <location>
        <begin position="67"/>
        <end position="139"/>
    </location>
</feature>